<reference evidence="1 2" key="1">
    <citation type="journal article" date="2020" name="ISME J.">
        <title>Comparative genomics reveals insights into cyanobacterial evolution and habitat adaptation.</title>
        <authorList>
            <person name="Chen M.Y."/>
            <person name="Teng W.K."/>
            <person name="Zhao L."/>
            <person name="Hu C.X."/>
            <person name="Zhou Y.K."/>
            <person name="Han B.P."/>
            <person name="Song L.R."/>
            <person name="Shu W.S."/>
        </authorList>
    </citation>
    <scope>NUCLEOTIDE SEQUENCE [LARGE SCALE GENOMIC DNA]</scope>
    <source>
        <strain evidence="1 2">FACHB-1370</strain>
    </source>
</reference>
<keyword evidence="2" id="KW-1185">Reference proteome</keyword>
<accession>A0ABR8EM13</accession>
<protein>
    <submittedName>
        <fullName evidence="1">Uncharacterized protein</fullName>
    </submittedName>
</protein>
<gene>
    <name evidence="1" type="ORF">H6G72_29810</name>
</gene>
<dbReference type="RefSeq" id="WP_190880914.1">
    <property type="nucleotide sequence ID" value="NZ_JACJSK010000114.1"/>
</dbReference>
<dbReference type="EMBL" id="JACJSK010000114">
    <property type="protein sequence ID" value="MBD2547939.1"/>
    <property type="molecule type" value="Genomic_DNA"/>
</dbReference>
<evidence type="ECO:0000313" key="2">
    <source>
        <dbReference type="Proteomes" id="UP000641954"/>
    </source>
</evidence>
<sequence>MQGRSISADNLSVQTKDLLRKCFAPTGCFICQKIRHIALWGKGRSHP</sequence>
<evidence type="ECO:0000313" key="1">
    <source>
        <dbReference type="EMBL" id="MBD2547939.1"/>
    </source>
</evidence>
<comment type="caution">
    <text evidence="1">The sequence shown here is derived from an EMBL/GenBank/DDBJ whole genome shotgun (WGS) entry which is preliminary data.</text>
</comment>
<proteinExistence type="predicted"/>
<dbReference type="Proteomes" id="UP000641954">
    <property type="component" value="Unassembled WGS sequence"/>
</dbReference>
<name>A0ABR8EM13_9CYAN</name>
<organism evidence="1 2">
    <name type="scientific">Planktothricoides raciborskii FACHB-1370</name>
    <dbReference type="NCBI Taxonomy" id="2949576"/>
    <lineage>
        <taxon>Bacteria</taxon>
        <taxon>Bacillati</taxon>
        <taxon>Cyanobacteriota</taxon>
        <taxon>Cyanophyceae</taxon>
        <taxon>Oscillatoriophycideae</taxon>
        <taxon>Oscillatoriales</taxon>
        <taxon>Oscillatoriaceae</taxon>
        <taxon>Planktothricoides</taxon>
    </lineage>
</organism>